<keyword evidence="10 14" id="KW-0547">Nucleotide-binding</keyword>
<evidence type="ECO:0000256" key="1">
    <source>
        <dbReference type="ARBA" id="ARBA00000312"/>
    </source>
</evidence>
<feature type="binding site" evidence="16">
    <location>
        <begin position="32"/>
        <end position="34"/>
    </location>
    <ligand>
        <name>GTP</name>
        <dbReference type="ChEBI" id="CHEBI:37565"/>
    </ligand>
</feature>
<comment type="catalytic activity">
    <reaction evidence="3">
        <text>adenosylcob(III)inamide + GTP = adenosylcob(III)inamide phosphate + GDP + H(+)</text>
        <dbReference type="Rhea" id="RHEA:15765"/>
        <dbReference type="ChEBI" id="CHEBI:2480"/>
        <dbReference type="ChEBI" id="CHEBI:15378"/>
        <dbReference type="ChEBI" id="CHEBI:37565"/>
        <dbReference type="ChEBI" id="CHEBI:58189"/>
        <dbReference type="ChEBI" id="CHEBI:58502"/>
        <dbReference type="EC" id="2.7.1.156"/>
    </reaction>
</comment>
<evidence type="ECO:0000256" key="5">
    <source>
        <dbReference type="ARBA" id="ARBA00004692"/>
    </source>
</evidence>
<evidence type="ECO:0000256" key="12">
    <source>
        <dbReference type="ARBA" id="ARBA00022840"/>
    </source>
</evidence>
<evidence type="ECO:0000256" key="6">
    <source>
        <dbReference type="ARBA" id="ARBA00005159"/>
    </source>
</evidence>
<evidence type="ECO:0000313" key="17">
    <source>
        <dbReference type="EMBL" id="CUB02819.1"/>
    </source>
</evidence>
<dbReference type="Pfam" id="PF02283">
    <property type="entry name" value="CobU"/>
    <property type="match status" value="1"/>
</dbReference>
<dbReference type="GO" id="GO:0008820">
    <property type="term" value="F:cobinamide phosphate guanylyltransferase activity"/>
    <property type="evidence" value="ECO:0007669"/>
    <property type="project" value="UniProtKB-UniRule"/>
</dbReference>
<evidence type="ECO:0000256" key="13">
    <source>
        <dbReference type="ARBA" id="ARBA00023134"/>
    </source>
</evidence>
<evidence type="ECO:0000256" key="14">
    <source>
        <dbReference type="PIRNR" id="PIRNR006135"/>
    </source>
</evidence>
<feature type="binding site" evidence="16">
    <location>
        <begin position="7"/>
        <end position="14"/>
    </location>
    <ligand>
        <name>GTP</name>
        <dbReference type="ChEBI" id="CHEBI:37565"/>
    </ligand>
</feature>
<evidence type="ECO:0000256" key="2">
    <source>
        <dbReference type="ARBA" id="ARBA00000711"/>
    </source>
</evidence>
<comment type="function">
    <text evidence="4 14">Catalyzes ATP-dependent phosphorylation of adenosylcobinamide and addition of GMP to adenosylcobinamide phosphate.</text>
</comment>
<dbReference type="PANTHER" id="PTHR34848">
    <property type="match status" value="1"/>
</dbReference>
<comment type="catalytic activity">
    <reaction evidence="1 14">
        <text>adenosylcob(III)inamide + ATP = adenosylcob(III)inamide phosphate + ADP + H(+)</text>
        <dbReference type="Rhea" id="RHEA:15769"/>
        <dbReference type="ChEBI" id="CHEBI:2480"/>
        <dbReference type="ChEBI" id="CHEBI:15378"/>
        <dbReference type="ChEBI" id="CHEBI:30616"/>
        <dbReference type="ChEBI" id="CHEBI:58502"/>
        <dbReference type="ChEBI" id="CHEBI:456216"/>
        <dbReference type="EC" id="2.7.1.156"/>
    </reaction>
</comment>
<dbReference type="GO" id="GO:0005524">
    <property type="term" value="F:ATP binding"/>
    <property type="evidence" value="ECO:0007669"/>
    <property type="project" value="UniProtKB-UniRule"/>
</dbReference>
<keyword evidence="12 14" id="KW-0067">ATP-binding</keyword>
<proteinExistence type="inferred from homology"/>
<dbReference type="GO" id="GO:0009236">
    <property type="term" value="P:cobalamin biosynthetic process"/>
    <property type="evidence" value="ECO:0007669"/>
    <property type="project" value="UniProtKB-UniRule"/>
</dbReference>
<comment type="pathway">
    <text evidence="6 14">Cofactor biosynthesis; adenosylcobalamin biosynthesis; adenosylcobalamin from cob(II)yrinate a,c-diamide: step 5/7.</text>
</comment>
<dbReference type="InterPro" id="IPR003203">
    <property type="entry name" value="CobU/CobP"/>
</dbReference>
<evidence type="ECO:0000256" key="16">
    <source>
        <dbReference type="PIRSR" id="PIRSR006135-2"/>
    </source>
</evidence>
<dbReference type="UniPathway" id="UPA00148">
    <property type="reaction ID" value="UER00236"/>
</dbReference>
<keyword evidence="11 14" id="KW-0418">Kinase</keyword>
<keyword evidence="8 14" id="KW-0169">Cobalamin biosynthesis</keyword>
<comment type="pathway">
    <text evidence="5 14">Cofactor biosynthesis; adenosylcobalamin biosynthesis; adenosylcobalamin from cob(II)yrinate a,c-diamide: step 6/7.</text>
</comment>
<dbReference type="InterPro" id="IPR027417">
    <property type="entry name" value="P-loop_NTPase"/>
</dbReference>
<dbReference type="NCBIfam" id="NF004469">
    <property type="entry name" value="PRK05800.1"/>
    <property type="match status" value="1"/>
</dbReference>
<dbReference type="EMBL" id="CYHG01000002">
    <property type="protein sequence ID" value="CUB02819.1"/>
    <property type="molecule type" value="Genomic_DNA"/>
</dbReference>
<feature type="active site" description="GMP-histidine intermediate" evidence="15">
    <location>
        <position position="48"/>
    </location>
</feature>
<protein>
    <recommendedName>
        <fullName evidence="14">Bifunctional adenosylcobalamin biosynthesis protein</fullName>
        <ecNumber evidence="14">2.7.1.156</ecNumber>
        <ecNumber evidence="14">2.7.7.62</ecNumber>
    </recommendedName>
</protein>
<evidence type="ECO:0000256" key="11">
    <source>
        <dbReference type="ARBA" id="ARBA00022777"/>
    </source>
</evidence>
<evidence type="ECO:0000256" key="15">
    <source>
        <dbReference type="PIRSR" id="PIRSR006135-1"/>
    </source>
</evidence>
<evidence type="ECO:0000256" key="4">
    <source>
        <dbReference type="ARBA" id="ARBA00003889"/>
    </source>
</evidence>
<keyword evidence="13 14" id="KW-0342">GTP-binding</keyword>
<keyword evidence="9 14" id="KW-0808">Transferase</keyword>
<feature type="binding site" evidence="16">
    <location>
        <position position="60"/>
    </location>
    <ligand>
        <name>GTP</name>
        <dbReference type="ChEBI" id="CHEBI:37565"/>
    </ligand>
</feature>
<comment type="catalytic activity">
    <reaction evidence="2 14">
        <text>adenosylcob(III)inamide phosphate + GTP + H(+) = adenosylcob(III)inamide-GDP + diphosphate</text>
        <dbReference type="Rhea" id="RHEA:22712"/>
        <dbReference type="ChEBI" id="CHEBI:15378"/>
        <dbReference type="ChEBI" id="CHEBI:33019"/>
        <dbReference type="ChEBI" id="CHEBI:37565"/>
        <dbReference type="ChEBI" id="CHEBI:58502"/>
        <dbReference type="ChEBI" id="CHEBI:60487"/>
        <dbReference type="EC" id="2.7.7.62"/>
    </reaction>
</comment>
<reference evidence="18" key="1">
    <citation type="submission" date="2015-08" db="EMBL/GenBank/DDBJ databases">
        <authorList>
            <person name="Varghese N."/>
        </authorList>
    </citation>
    <scope>NUCLEOTIDE SEQUENCE [LARGE SCALE GENOMIC DNA]</scope>
    <source>
        <strain evidence="18">JCM 18476</strain>
    </source>
</reference>
<dbReference type="CDD" id="cd00544">
    <property type="entry name" value="CobU"/>
    <property type="match status" value="1"/>
</dbReference>
<dbReference type="Gene3D" id="3.40.50.300">
    <property type="entry name" value="P-loop containing nucleotide triphosphate hydrolases"/>
    <property type="match status" value="1"/>
</dbReference>
<dbReference type="RefSeq" id="WP_055461790.1">
    <property type="nucleotide sequence ID" value="NZ_CYHG01000002.1"/>
</dbReference>
<dbReference type="Proteomes" id="UP000182769">
    <property type="component" value="Unassembled WGS sequence"/>
</dbReference>
<dbReference type="PANTHER" id="PTHR34848:SF1">
    <property type="entry name" value="BIFUNCTIONAL ADENOSYLCOBALAMIN BIOSYNTHESIS PROTEIN COBU"/>
    <property type="match status" value="1"/>
</dbReference>
<dbReference type="AlphaFoldDB" id="A0A0K6II87"/>
<evidence type="ECO:0000256" key="9">
    <source>
        <dbReference type="ARBA" id="ARBA00022679"/>
    </source>
</evidence>
<evidence type="ECO:0000256" key="10">
    <source>
        <dbReference type="ARBA" id="ARBA00022741"/>
    </source>
</evidence>
<dbReference type="EC" id="2.7.1.156" evidence="14"/>
<gene>
    <name evidence="17" type="ORF">Ga0061065_102156</name>
</gene>
<dbReference type="GO" id="GO:0043752">
    <property type="term" value="F:adenosylcobinamide kinase activity"/>
    <property type="evidence" value="ECO:0007669"/>
    <property type="project" value="UniProtKB-EC"/>
</dbReference>
<dbReference type="STRING" id="1137284.GCA_001418205_00661"/>
<dbReference type="EC" id="2.7.7.62" evidence="14"/>
<accession>A0A0K6II87</accession>
<organism evidence="17 18">
    <name type="scientific">Marinomonas fungiae</name>
    <dbReference type="NCBI Taxonomy" id="1137284"/>
    <lineage>
        <taxon>Bacteria</taxon>
        <taxon>Pseudomonadati</taxon>
        <taxon>Pseudomonadota</taxon>
        <taxon>Gammaproteobacteria</taxon>
        <taxon>Oceanospirillales</taxon>
        <taxon>Oceanospirillaceae</taxon>
        <taxon>Marinomonas</taxon>
    </lineage>
</organism>
<name>A0A0K6II87_9GAMM</name>
<comment type="similarity">
    <text evidence="7 14">Belongs to the CobU/CobP family.</text>
</comment>
<evidence type="ECO:0000313" key="18">
    <source>
        <dbReference type="Proteomes" id="UP000182769"/>
    </source>
</evidence>
<evidence type="ECO:0000256" key="3">
    <source>
        <dbReference type="ARBA" id="ARBA00001522"/>
    </source>
</evidence>
<sequence>MKHLVLGGVRSGKSQFAERWIAEQRKQIVYIATSQVWDGSMAERIAKHQSYRPDHWHTIEEPITLADTLKKVASEQPESGVIVECCSLWLTNLLCAENEAQLTQEREQFLAVLENYPLPVILVSAEVGLGIMPINALARRYGDEIGVLNQRMAQICDQVTLVTAGLPMTLKATQGK</sequence>
<evidence type="ECO:0000256" key="7">
    <source>
        <dbReference type="ARBA" id="ARBA00007490"/>
    </source>
</evidence>
<dbReference type="PIRSF" id="PIRSF006135">
    <property type="entry name" value="CobU"/>
    <property type="match status" value="1"/>
</dbReference>
<keyword evidence="18" id="KW-1185">Reference proteome</keyword>
<dbReference type="SUPFAM" id="SSF52540">
    <property type="entry name" value="P-loop containing nucleoside triphosphate hydrolases"/>
    <property type="match status" value="1"/>
</dbReference>
<dbReference type="OrthoDB" id="9788370at2"/>
<evidence type="ECO:0000256" key="8">
    <source>
        <dbReference type="ARBA" id="ARBA00022573"/>
    </source>
</evidence>
<feature type="binding site" evidence="16">
    <location>
        <position position="84"/>
    </location>
    <ligand>
        <name>GTP</name>
        <dbReference type="ChEBI" id="CHEBI:37565"/>
    </ligand>
</feature>
<dbReference type="GO" id="GO:0005525">
    <property type="term" value="F:GTP binding"/>
    <property type="evidence" value="ECO:0007669"/>
    <property type="project" value="UniProtKB-UniRule"/>
</dbReference>